<dbReference type="PANTHER" id="PTHR30146:SF152">
    <property type="entry name" value="TRANSCRIPTIONAL REGULATORY PROTEIN"/>
    <property type="match status" value="1"/>
</dbReference>
<evidence type="ECO:0000313" key="5">
    <source>
        <dbReference type="EMBL" id="XBH10340.1"/>
    </source>
</evidence>
<feature type="domain" description="HTH lacI-type" evidence="4">
    <location>
        <begin position="14"/>
        <end position="68"/>
    </location>
</feature>
<dbReference type="GO" id="GO:0003700">
    <property type="term" value="F:DNA-binding transcription factor activity"/>
    <property type="evidence" value="ECO:0007669"/>
    <property type="project" value="TreeGrafter"/>
</dbReference>
<keyword evidence="2 5" id="KW-0238">DNA-binding</keyword>
<dbReference type="InterPro" id="IPR025997">
    <property type="entry name" value="SBP_2_dom"/>
</dbReference>
<dbReference type="CDD" id="cd06307">
    <property type="entry name" value="PBP1_sugar_binding"/>
    <property type="match status" value="1"/>
</dbReference>
<evidence type="ECO:0000313" key="6">
    <source>
        <dbReference type="EMBL" id="XBH13777.1"/>
    </source>
</evidence>
<dbReference type="Pfam" id="PF13407">
    <property type="entry name" value="Peripla_BP_4"/>
    <property type="match status" value="1"/>
</dbReference>
<gene>
    <name evidence="5" type="ORF">P4G45_01050</name>
    <name evidence="6" type="ORF">P8936_01060</name>
</gene>
<dbReference type="PROSITE" id="PS50932">
    <property type="entry name" value="HTH_LACI_2"/>
    <property type="match status" value="1"/>
</dbReference>
<dbReference type="PANTHER" id="PTHR30146">
    <property type="entry name" value="LACI-RELATED TRANSCRIPTIONAL REPRESSOR"/>
    <property type="match status" value="1"/>
</dbReference>
<sequence length="360" mass="39726">MTSKIKNNTEKPTSGIRAIAEELGISIATVDRALHDRGRISEKTRARVLQVAEQLNYHPNRAARDLRLNRRFRVSINFPTGIPPFFDALRSGIEEGALPFSSTLDIEFHSYSLPYDHARNSIQSALDASVDGIIAVPPNTFQMAELVRKANMKGIPIVCISTDVPESGRLTAITAYPFNCGAMAAEALFSHMNKRGSVGVLTGNLEYLNHAEKVRGFRTMLSQLSPAFSVAAVIEAHDDPHEAYQGVRRLLQSTPKMAGLYISTANSISALTALREAGRLDSVAVVTTDLIPELVPYLREGIVKATIYQCPETQGSLAIRTLYWYLSEGMRPLHFIGVIPQLIIRSNLDLYISTNKYIAR</sequence>
<dbReference type="Pfam" id="PF00356">
    <property type="entry name" value="LacI"/>
    <property type="match status" value="1"/>
</dbReference>
<dbReference type="InterPro" id="IPR010982">
    <property type="entry name" value="Lambda_DNA-bd_dom_sf"/>
</dbReference>
<dbReference type="EMBL" id="CP121195">
    <property type="protein sequence ID" value="XBH13777.1"/>
    <property type="molecule type" value="Genomic_DNA"/>
</dbReference>
<dbReference type="Gene3D" id="1.10.260.40">
    <property type="entry name" value="lambda repressor-like DNA-binding domains"/>
    <property type="match status" value="1"/>
</dbReference>
<reference evidence="5" key="1">
    <citation type="submission" date="2023-03" db="EMBL/GenBank/DDBJ databases">
        <title>Edaphobacter sp.</title>
        <authorList>
            <person name="Huber K.J."/>
            <person name="Papendorf J."/>
            <person name="Pilke C."/>
            <person name="Bunk B."/>
            <person name="Sproeer C."/>
            <person name="Pester M."/>
        </authorList>
    </citation>
    <scope>NUCLEOTIDE SEQUENCE</scope>
    <source>
        <strain evidence="5">DSM 109919</strain>
        <strain evidence="6">DSM 109920</strain>
    </source>
</reference>
<evidence type="ECO:0000256" key="3">
    <source>
        <dbReference type="ARBA" id="ARBA00023163"/>
    </source>
</evidence>
<dbReference type="Gene3D" id="3.40.50.2300">
    <property type="match status" value="2"/>
</dbReference>
<evidence type="ECO:0000256" key="1">
    <source>
        <dbReference type="ARBA" id="ARBA00023015"/>
    </source>
</evidence>
<dbReference type="InterPro" id="IPR000843">
    <property type="entry name" value="HTH_LacI"/>
</dbReference>
<dbReference type="SUPFAM" id="SSF47413">
    <property type="entry name" value="lambda repressor-like DNA-binding domains"/>
    <property type="match status" value="1"/>
</dbReference>
<dbReference type="KEGG" id="epl:P4G45_01050"/>
<dbReference type="InterPro" id="IPR028082">
    <property type="entry name" value="Peripla_BP_I"/>
</dbReference>
<name>A0AAU7CZK1_9BACT</name>
<accession>A0AAU7CZK1</accession>
<dbReference type="GO" id="GO:0000976">
    <property type="term" value="F:transcription cis-regulatory region binding"/>
    <property type="evidence" value="ECO:0007669"/>
    <property type="project" value="TreeGrafter"/>
</dbReference>
<dbReference type="RefSeq" id="WP_348267847.1">
    <property type="nucleotide sequence ID" value="NZ_CP121194.1"/>
</dbReference>
<dbReference type="EMBL" id="CP121194">
    <property type="protein sequence ID" value="XBH10340.1"/>
    <property type="molecule type" value="Genomic_DNA"/>
</dbReference>
<organism evidence="5">
    <name type="scientific">Edaphobacter paludis</name>
    <dbReference type="NCBI Taxonomy" id="3035702"/>
    <lineage>
        <taxon>Bacteria</taxon>
        <taxon>Pseudomonadati</taxon>
        <taxon>Acidobacteriota</taxon>
        <taxon>Terriglobia</taxon>
        <taxon>Terriglobales</taxon>
        <taxon>Acidobacteriaceae</taxon>
        <taxon>Edaphobacter</taxon>
    </lineage>
</organism>
<evidence type="ECO:0000256" key="2">
    <source>
        <dbReference type="ARBA" id="ARBA00023125"/>
    </source>
</evidence>
<keyword evidence="1" id="KW-0805">Transcription regulation</keyword>
<dbReference type="SUPFAM" id="SSF53822">
    <property type="entry name" value="Periplasmic binding protein-like I"/>
    <property type="match status" value="1"/>
</dbReference>
<evidence type="ECO:0000259" key="4">
    <source>
        <dbReference type="PROSITE" id="PS50932"/>
    </source>
</evidence>
<dbReference type="AlphaFoldDB" id="A0AAU7CZK1"/>
<proteinExistence type="predicted"/>
<accession>A0AAU7D6X4</accession>
<dbReference type="SMART" id="SM00354">
    <property type="entry name" value="HTH_LACI"/>
    <property type="match status" value="1"/>
</dbReference>
<protein>
    <submittedName>
        <fullName evidence="5">LacI family DNA-binding transcriptional regulator</fullName>
    </submittedName>
</protein>
<keyword evidence="3" id="KW-0804">Transcription</keyword>
<dbReference type="CDD" id="cd01392">
    <property type="entry name" value="HTH_LacI"/>
    <property type="match status" value="1"/>
</dbReference>